<dbReference type="InterPro" id="IPR038491">
    <property type="entry name" value="Velvet_dom_sf"/>
</dbReference>
<keyword evidence="3" id="KW-0804">Transcription</keyword>
<keyword evidence="4" id="KW-0539">Nucleus</keyword>
<evidence type="ECO:0000313" key="7">
    <source>
        <dbReference type="EMBL" id="KAJ1725219.1"/>
    </source>
</evidence>
<reference evidence="7" key="1">
    <citation type="submission" date="2022-07" db="EMBL/GenBank/DDBJ databases">
        <title>Phylogenomic reconstructions and comparative analyses of Kickxellomycotina fungi.</title>
        <authorList>
            <person name="Reynolds N.K."/>
            <person name="Stajich J.E."/>
            <person name="Barry K."/>
            <person name="Grigoriev I.V."/>
            <person name="Crous P."/>
            <person name="Smith M.E."/>
        </authorList>
    </citation>
    <scope>NUCLEOTIDE SEQUENCE</scope>
    <source>
        <strain evidence="7">NBRC 32514</strain>
    </source>
</reference>
<dbReference type="PANTHER" id="PTHR33572:SF3">
    <property type="entry name" value="VELVET COMPLEX SUBUNIT B"/>
    <property type="match status" value="1"/>
</dbReference>
<comment type="subcellular location">
    <subcellularLocation>
        <location evidence="1">Nucleus</location>
    </subcellularLocation>
</comment>
<feature type="region of interest" description="Disordered" evidence="5">
    <location>
        <begin position="168"/>
        <end position="197"/>
    </location>
</feature>
<dbReference type="EMBL" id="JANBOJ010000009">
    <property type="protein sequence ID" value="KAJ1725219.1"/>
    <property type="molecule type" value="Genomic_DNA"/>
</dbReference>
<dbReference type="PROSITE" id="PS51821">
    <property type="entry name" value="VELVET"/>
    <property type="match status" value="1"/>
</dbReference>
<organism evidence="7 8">
    <name type="scientific">Coemansia erecta</name>
    <dbReference type="NCBI Taxonomy" id="147472"/>
    <lineage>
        <taxon>Eukaryota</taxon>
        <taxon>Fungi</taxon>
        <taxon>Fungi incertae sedis</taxon>
        <taxon>Zoopagomycota</taxon>
        <taxon>Kickxellomycotina</taxon>
        <taxon>Kickxellomycetes</taxon>
        <taxon>Kickxellales</taxon>
        <taxon>Kickxellaceae</taxon>
        <taxon>Coemansia</taxon>
    </lineage>
</organism>
<dbReference type="InterPro" id="IPR021740">
    <property type="entry name" value="Velvet"/>
</dbReference>
<dbReference type="Pfam" id="PF11754">
    <property type="entry name" value="Velvet"/>
    <property type="match status" value="1"/>
</dbReference>
<feature type="domain" description="Velvet" evidence="6">
    <location>
        <begin position="1"/>
        <end position="305"/>
    </location>
</feature>
<feature type="region of interest" description="Disordered" evidence="5">
    <location>
        <begin position="302"/>
        <end position="324"/>
    </location>
</feature>
<feature type="compositionally biased region" description="Polar residues" evidence="5">
    <location>
        <begin position="168"/>
        <end position="179"/>
    </location>
</feature>
<keyword evidence="8" id="KW-1185">Reference proteome</keyword>
<keyword evidence="2" id="KW-0805">Transcription regulation</keyword>
<protein>
    <recommendedName>
        <fullName evidence="6">Velvet domain-containing protein</fullName>
    </recommendedName>
</protein>
<dbReference type="PANTHER" id="PTHR33572">
    <property type="entry name" value="SPORE DEVELOPMENT REGULATOR VOSA"/>
    <property type="match status" value="1"/>
</dbReference>
<dbReference type="AlphaFoldDB" id="A0A9W7Y1N7"/>
<evidence type="ECO:0000256" key="5">
    <source>
        <dbReference type="SAM" id="MobiDB-lite"/>
    </source>
</evidence>
<dbReference type="OrthoDB" id="1746739at2759"/>
<evidence type="ECO:0000256" key="2">
    <source>
        <dbReference type="ARBA" id="ARBA00023015"/>
    </source>
</evidence>
<feature type="compositionally biased region" description="Basic and acidic residues" evidence="5">
    <location>
        <begin position="304"/>
        <end position="316"/>
    </location>
</feature>
<evidence type="ECO:0000256" key="4">
    <source>
        <dbReference type="ARBA" id="ARBA00023242"/>
    </source>
</evidence>
<evidence type="ECO:0000256" key="1">
    <source>
        <dbReference type="ARBA" id="ARBA00004123"/>
    </source>
</evidence>
<gene>
    <name evidence="7" type="ORF">LPJ53_000548</name>
</gene>
<feature type="region of interest" description="Disordered" evidence="5">
    <location>
        <begin position="85"/>
        <end position="139"/>
    </location>
</feature>
<comment type="caution">
    <text evidence="7">The sequence shown here is derived from an EMBL/GenBank/DDBJ whole genome shotgun (WGS) entry which is preliminary data.</text>
</comment>
<name>A0A9W7Y1N7_9FUNG</name>
<dbReference type="InterPro" id="IPR037525">
    <property type="entry name" value="Velvet_dom"/>
</dbReference>
<proteinExistence type="predicted"/>
<evidence type="ECO:0000259" key="6">
    <source>
        <dbReference type="PROSITE" id="PS51821"/>
    </source>
</evidence>
<evidence type="ECO:0000313" key="8">
    <source>
        <dbReference type="Proteomes" id="UP001149813"/>
    </source>
</evidence>
<sequence>MLYSDLAGSGPFDSDDQDYLLQQTDSGTDILESIDTSFFTATCGLYSVDMDTEMDLIRQQRAPHESGHGSSTSGTTAVNQFARNIHPTTGNSSLASGNETDGTMINSPAVSSMFMGSMPTTLSSNPRIPPAGSGTGSDDVVVYPPSVVAAGAPSRGLGQHLANSSSIMSFSAGNDSTGAPDSGNEGSSGTGGNYSSSDSPVCTVRNLIGASVTTGAKLNNVDGSPGIFFVFPDLSIRKDGEYRFRFSFFDLKSSVGDLLRTSAYIKARTFSDPFKVYSAKQFPGMIESTELSKHFAKQGVKIPVRKETGGKNRNSPDDDDWPNN</sequence>
<dbReference type="Gene3D" id="2.60.40.3960">
    <property type="entry name" value="Velvet domain"/>
    <property type="match status" value="1"/>
</dbReference>
<accession>A0A9W7Y1N7</accession>
<dbReference type="GO" id="GO:0005634">
    <property type="term" value="C:nucleus"/>
    <property type="evidence" value="ECO:0007669"/>
    <property type="project" value="UniProtKB-SubCell"/>
</dbReference>
<dbReference type="Proteomes" id="UP001149813">
    <property type="component" value="Unassembled WGS sequence"/>
</dbReference>
<evidence type="ECO:0000256" key="3">
    <source>
        <dbReference type="ARBA" id="ARBA00023163"/>
    </source>
</evidence>
<feature type="compositionally biased region" description="Polar residues" evidence="5">
    <location>
        <begin position="85"/>
        <end position="110"/>
    </location>
</feature>